<reference evidence="1" key="1">
    <citation type="submission" date="2020-05" db="EMBL/GenBank/DDBJ databases">
        <authorList>
            <person name="Chiriac C."/>
            <person name="Salcher M."/>
            <person name="Ghai R."/>
            <person name="Kavagutti S V."/>
        </authorList>
    </citation>
    <scope>NUCLEOTIDE SEQUENCE</scope>
</reference>
<name>A0A6J5SVD7_9CAUD</name>
<proteinExistence type="predicted"/>
<accession>A0A6J5SVD7</accession>
<sequence length="89" mass="10528">MITILEIETIQCEHNELHCVAYTKDQPDMVHYTNIDLTQLLMHIGRTRSVRGVKVQVDEERSEHILNYLEQNFEALILEMITPINYEEN</sequence>
<evidence type="ECO:0000313" key="1">
    <source>
        <dbReference type="EMBL" id="CAB4219498.1"/>
    </source>
</evidence>
<gene>
    <name evidence="1" type="ORF">UFOVP1615_4</name>
</gene>
<protein>
    <submittedName>
        <fullName evidence="1">Uncharacterized protein</fullName>
    </submittedName>
</protein>
<organism evidence="1">
    <name type="scientific">uncultured Caudovirales phage</name>
    <dbReference type="NCBI Taxonomy" id="2100421"/>
    <lineage>
        <taxon>Viruses</taxon>
        <taxon>Duplodnaviria</taxon>
        <taxon>Heunggongvirae</taxon>
        <taxon>Uroviricota</taxon>
        <taxon>Caudoviricetes</taxon>
        <taxon>Peduoviridae</taxon>
        <taxon>Maltschvirus</taxon>
        <taxon>Maltschvirus maltsch</taxon>
    </lineage>
</organism>
<dbReference type="EMBL" id="LR797481">
    <property type="protein sequence ID" value="CAB4219498.1"/>
    <property type="molecule type" value="Genomic_DNA"/>
</dbReference>